<feature type="transmembrane region" description="Helical" evidence="1">
    <location>
        <begin position="45"/>
        <end position="71"/>
    </location>
</feature>
<dbReference type="Proteomes" id="UP000184079">
    <property type="component" value="Unassembled WGS sequence"/>
</dbReference>
<reference evidence="3" key="1">
    <citation type="submission" date="2016-11" db="EMBL/GenBank/DDBJ databases">
        <authorList>
            <person name="Varghese N."/>
            <person name="Submissions S."/>
        </authorList>
    </citation>
    <scope>NUCLEOTIDE SEQUENCE [LARGE SCALE GENOMIC DNA]</scope>
    <source>
        <strain evidence="3">CGMCC 1.6496</strain>
    </source>
</reference>
<organism evidence="2 3">
    <name type="scientific">Virgibacillus chiguensis</name>
    <dbReference type="NCBI Taxonomy" id="411959"/>
    <lineage>
        <taxon>Bacteria</taxon>
        <taxon>Bacillati</taxon>
        <taxon>Bacillota</taxon>
        <taxon>Bacilli</taxon>
        <taxon>Bacillales</taxon>
        <taxon>Bacillaceae</taxon>
        <taxon>Virgibacillus</taxon>
    </lineage>
</organism>
<evidence type="ECO:0000256" key="1">
    <source>
        <dbReference type="SAM" id="Phobius"/>
    </source>
</evidence>
<keyword evidence="1" id="KW-1133">Transmembrane helix</keyword>
<dbReference type="AlphaFoldDB" id="A0A1M5R5E0"/>
<feature type="transmembrane region" description="Helical" evidence="1">
    <location>
        <begin position="7"/>
        <end position="25"/>
    </location>
</feature>
<proteinExistence type="predicted"/>
<keyword evidence="3" id="KW-1185">Reference proteome</keyword>
<gene>
    <name evidence="2" type="ORF">SAMN05421807_10521</name>
</gene>
<sequence>MIHFIKLNLVSIIYAFIALIPIQLIGNVYRINRLTGWKIATINTITAVVIIIEFIVGTILILTSFFIVIGINHLLLNQINLLNSFLHHQS</sequence>
<evidence type="ECO:0000313" key="2">
    <source>
        <dbReference type="EMBL" id="SHH21388.1"/>
    </source>
</evidence>
<accession>A0A1M5R5E0</accession>
<evidence type="ECO:0000313" key="3">
    <source>
        <dbReference type="Proteomes" id="UP000184079"/>
    </source>
</evidence>
<dbReference type="EMBL" id="FQXD01000005">
    <property type="protein sequence ID" value="SHH21388.1"/>
    <property type="molecule type" value="Genomic_DNA"/>
</dbReference>
<name>A0A1M5R5E0_9BACI</name>
<keyword evidence="1" id="KW-0812">Transmembrane</keyword>
<keyword evidence="1" id="KW-0472">Membrane</keyword>
<protein>
    <submittedName>
        <fullName evidence="2">Uncharacterized protein</fullName>
    </submittedName>
</protein>